<dbReference type="PANTHER" id="PTHR22891">
    <property type="entry name" value="EUKARYOTIC TRANSLATION INITIATION FACTOR 2C"/>
    <property type="match status" value="1"/>
</dbReference>
<dbReference type="EMBL" id="KL198035">
    <property type="protein sequence ID" value="KDQ14831.1"/>
    <property type="molecule type" value="Genomic_DNA"/>
</dbReference>
<dbReference type="InterPro" id="IPR012337">
    <property type="entry name" value="RNaseH-like_sf"/>
</dbReference>
<dbReference type="Pfam" id="PF02171">
    <property type="entry name" value="Piwi"/>
    <property type="match status" value="1"/>
</dbReference>
<dbReference type="HOGENOM" id="CLU_1023047_0_0_1"/>
<dbReference type="Gene3D" id="3.30.420.10">
    <property type="entry name" value="Ribonuclease H-like superfamily/Ribonuclease H"/>
    <property type="match status" value="1"/>
</dbReference>
<dbReference type="AlphaFoldDB" id="A0A067MTG2"/>
<dbReference type="SUPFAM" id="SSF53098">
    <property type="entry name" value="Ribonuclease H-like"/>
    <property type="match status" value="1"/>
</dbReference>
<proteinExistence type="predicted"/>
<sequence>MSANTGPVGVSVARGRTGKAVMVTTNHFIMSPPKGLFYHYDAVLPGQLVKNYKVQPEQLSEMLSFSKTRSDDWITDITRGFEMTECGNADYLRQSQRHHIRFFPAREQGDKSWNAPAGLVVNSDITNPALFDFYSQSHSGPLGTPRPNSPRVRPSLKAGANIIMIFAISTPERRAPYPSLPPYTLCCSVLDTRNLAIHLPSQLLADADIVCMRSQFHFDPGMNISDDAMTVSGNDAGYSLEQFGNGYRPMHATMVKVSNKRQMQTRHARSAD</sequence>
<dbReference type="OrthoDB" id="10252740at2759"/>
<dbReference type="InParanoid" id="A0A067MTG2"/>
<gene>
    <name evidence="2" type="ORF">BOTBODRAFT_174355</name>
</gene>
<reference evidence="3" key="1">
    <citation type="journal article" date="2014" name="Proc. Natl. Acad. Sci. U.S.A.">
        <title>Extensive sampling of basidiomycete genomes demonstrates inadequacy of the white-rot/brown-rot paradigm for wood decay fungi.</title>
        <authorList>
            <person name="Riley R."/>
            <person name="Salamov A.A."/>
            <person name="Brown D.W."/>
            <person name="Nagy L.G."/>
            <person name="Floudas D."/>
            <person name="Held B.W."/>
            <person name="Levasseur A."/>
            <person name="Lombard V."/>
            <person name="Morin E."/>
            <person name="Otillar R."/>
            <person name="Lindquist E.A."/>
            <person name="Sun H."/>
            <person name="LaButti K.M."/>
            <person name="Schmutz J."/>
            <person name="Jabbour D."/>
            <person name="Luo H."/>
            <person name="Baker S.E."/>
            <person name="Pisabarro A.G."/>
            <person name="Walton J.D."/>
            <person name="Blanchette R.A."/>
            <person name="Henrissat B."/>
            <person name="Martin F."/>
            <person name="Cullen D."/>
            <person name="Hibbett D.S."/>
            <person name="Grigoriev I.V."/>
        </authorList>
    </citation>
    <scope>NUCLEOTIDE SEQUENCE [LARGE SCALE GENOMIC DNA]</scope>
    <source>
        <strain evidence="3">FD-172 SS1</strain>
    </source>
</reference>
<dbReference type="InterPro" id="IPR003165">
    <property type="entry name" value="Piwi"/>
</dbReference>
<protein>
    <recommendedName>
        <fullName evidence="1">Piwi domain-containing protein</fullName>
    </recommendedName>
</protein>
<dbReference type="GO" id="GO:0003676">
    <property type="term" value="F:nucleic acid binding"/>
    <property type="evidence" value="ECO:0007669"/>
    <property type="project" value="InterPro"/>
</dbReference>
<feature type="domain" description="Piwi" evidence="1">
    <location>
        <begin position="91"/>
        <end position="149"/>
    </location>
</feature>
<dbReference type="STRING" id="930990.A0A067MTG2"/>
<evidence type="ECO:0000313" key="2">
    <source>
        <dbReference type="EMBL" id="KDQ14831.1"/>
    </source>
</evidence>
<dbReference type="Proteomes" id="UP000027195">
    <property type="component" value="Unassembled WGS sequence"/>
</dbReference>
<accession>A0A067MTG2</accession>
<organism evidence="2 3">
    <name type="scientific">Botryobasidium botryosum (strain FD-172 SS1)</name>
    <dbReference type="NCBI Taxonomy" id="930990"/>
    <lineage>
        <taxon>Eukaryota</taxon>
        <taxon>Fungi</taxon>
        <taxon>Dikarya</taxon>
        <taxon>Basidiomycota</taxon>
        <taxon>Agaricomycotina</taxon>
        <taxon>Agaricomycetes</taxon>
        <taxon>Cantharellales</taxon>
        <taxon>Botryobasidiaceae</taxon>
        <taxon>Botryobasidium</taxon>
    </lineage>
</organism>
<keyword evidence="3" id="KW-1185">Reference proteome</keyword>
<dbReference type="InterPro" id="IPR036397">
    <property type="entry name" value="RNaseH_sf"/>
</dbReference>
<name>A0A067MTG2_BOTB1</name>
<evidence type="ECO:0000259" key="1">
    <source>
        <dbReference type="Pfam" id="PF02171"/>
    </source>
</evidence>
<evidence type="ECO:0000313" key="3">
    <source>
        <dbReference type="Proteomes" id="UP000027195"/>
    </source>
</evidence>